<dbReference type="PANTHER" id="PTHR10625:SF10">
    <property type="entry name" value="HISTONE DEACETYLASE HDAC1"/>
    <property type="match status" value="1"/>
</dbReference>
<dbReference type="GO" id="GO:0040029">
    <property type="term" value="P:epigenetic regulation of gene expression"/>
    <property type="evidence" value="ECO:0007669"/>
    <property type="project" value="TreeGrafter"/>
</dbReference>
<gene>
    <name evidence="2" type="ORF">apy_08360</name>
</gene>
<dbReference type="PANTHER" id="PTHR10625">
    <property type="entry name" value="HISTONE DEACETYLASE HDAC1-RELATED"/>
    <property type="match status" value="1"/>
</dbReference>
<dbReference type="AlphaFoldDB" id="A0A401H9J2"/>
<dbReference type="RefSeq" id="WP_131160115.1">
    <property type="nucleotide sequence ID" value="NZ_BDMD01000042.1"/>
</dbReference>
<feature type="domain" description="Histone deacetylase" evidence="1">
    <location>
        <begin position="14"/>
        <end position="280"/>
    </location>
</feature>
<dbReference type="PRINTS" id="PR01270">
    <property type="entry name" value="HDASUPER"/>
</dbReference>
<dbReference type="InterPro" id="IPR037138">
    <property type="entry name" value="His_deacetylse_dom_sf"/>
</dbReference>
<dbReference type="Pfam" id="PF00850">
    <property type="entry name" value="Hist_deacetyl"/>
    <property type="match status" value="1"/>
</dbReference>
<evidence type="ECO:0000313" key="2">
    <source>
        <dbReference type="EMBL" id="GBF09111.1"/>
    </source>
</evidence>
<dbReference type="OrthoDB" id="147549at2157"/>
<dbReference type="InterPro" id="IPR023696">
    <property type="entry name" value="Ureohydrolase_dom_sf"/>
</dbReference>
<dbReference type="InterPro" id="IPR000286">
    <property type="entry name" value="HDACs"/>
</dbReference>
<evidence type="ECO:0000313" key="3">
    <source>
        <dbReference type="Proteomes" id="UP000291213"/>
    </source>
</evidence>
<organism evidence="2 3">
    <name type="scientific">Aeropyrum pernix</name>
    <dbReference type="NCBI Taxonomy" id="56636"/>
    <lineage>
        <taxon>Archaea</taxon>
        <taxon>Thermoproteota</taxon>
        <taxon>Thermoprotei</taxon>
        <taxon>Desulfurococcales</taxon>
        <taxon>Desulfurococcaceae</taxon>
        <taxon>Aeropyrum</taxon>
    </lineage>
</organism>
<evidence type="ECO:0000259" key="1">
    <source>
        <dbReference type="Pfam" id="PF00850"/>
    </source>
</evidence>
<proteinExistence type="predicted"/>
<dbReference type="Gene3D" id="3.40.800.20">
    <property type="entry name" value="Histone deacetylase domain"/>
    <property type="match status" value="1"/>
</dbReference>
<comment type="caution">
    <text evidence="2">The sequence shown here is derived from an EMBL/GenBank/DDBJ whole genome shotgun (WGS) entry which is preliminary data.</text>
</comment>
<dbReference type="GO" id="GO:0004407">
    <property type="term" value="F:histone deacetylase activity"/>
    <property type="evidence" value="ECO:0007669"/>
    <property type="project" value="TreeGrafter"/>
</dbReference>
<reference evidence="2 3" key="1">
    <citation type="submission" date="2017-02" db="EMBL/GenBank/DDBJ databases">
        <title>isolation and characterization of a novel temperate virus Aeropyrum globular virus 1 infecting hyperthermophilic archaeon Aeropyrum.</title>
        <authorList>
            <person name="Yumiya M."/>
            <person name="Yoshida T."/>
            <person name="Sako Y."/>
        </authorList>
    </citation>
    <scope>NUCLEOTIDE SEQUENCE [LARGE SCALE GENOMIC DNA]</scope>
    <source>
        <strain evidence="2 3">YK1-12-2013</strain>
    </source>
</reference>
<dbReference type="Proteomes" id="UP000291213">
    <property type="component" value="Unassembled WGS sequence"/>
</dbReference>
<protein>
    <recommendedName>
        <fullName evidence="1">Histone deacetylase domain-containing protein</fullName>
    </recommendedName>
</protein>
<dbReference type="EMBL" id="BDMD01000042">
    <property type="protein sequence ID" value="GBF09111.1"/>
    <property type="molecule type" value="Genomic_DNA"/>
</dbReference>
<dbReference type="SUPFAM" id="SSF52768">
    <property type="entry name" value="Arginase/deacetylase"/>
    <property type="match status" value="1"/>
</dbReference>
<sequence length="333" mass="35388">MAFKMHVPPRGSGHIEEPRRLDKALKALKKSRLLDMLDKADPGFQSLRVFETVHNPLYIKGILAELEAALDSYFIDSDTYISPGTQAALEALAASVEQASEHVAEGGKALVLGRPPGHHAGVAGPGLGAPSLGACLVNAAAALAYRLAGRGLKVLILDFDANHGNGTQEILQALPMGDRLFHLDIHQDWRKSFPWTGEPGVTGDGTALNIVLPEGSGDDIALALIEGLEPLVRESEPDAAVVSMGFDGYSGDSPLTLTRLTSHTFHALGRLASRYPVAAVLETGFGRGLELGLPAFTAGLLGLGNPVQEEATKSDGEVWREFLETNKEVVEHD</sequence>
<dbReference type="InterPro" id="IPR023801">
    <property type="entry name" value="His_deacetylse_dom"/>
</dbReference>
<accession>A0A401H9J2</accession>
<name>A0A401H9J2_AERPX</name>